<gene>
    <name evidence="4" type="ORF">F2Y86_24700</name>
</gene>
<dbReference type="PANTHER" id="PTHR37813">
    <property type="entry name" value="FELS-2 PROPHAGE PROTEIN"/>
    <property type="match status" value="1"/>
</dbReference>
<evidence type="ECO:0000256" key="1">
    <source>
        <dbReference type="ARBA" id="ARBA00022612"/>
    </source>
</evidence>
<organism evidence="4 5">
    <name type="scientific">Bacteroides cellulosilyticus</name>
    <dbReference type="NCBI Taxonomy" id="246787"/>
    <lineage>
        <taxon>Bacteria</taxon>
        <taxon>Pseudomonadati</taxon>
        <taxon>Bacteroidota</taxon>
        <taxon>Bacteroidia</taxon>
        <taxon>Bacteroidales</taxon>
        <taxon>Bacteroidaceae</taxon>
        <taxon>Bacteroides</taxon>
    </lineage>
</organism>
<name>A0A5M6A249_9BACE</name>
<dbReference type="Pfam" id="PF10145">
    <property type="entry name" value="PhageMin_Tail"/>
    <property type="match status" value="1"/>
</dbReference>
<dbReference type="NCBIfam" id="TIGR01760">
    <property type="entry name" value="tape_meas_TP901"/>
    <property type="match status" value="1"/>
</dbReference>
<evidence type="ECO:0000259" key="3">
    <source>
        <dbReference type="Pfam" id="PF10145"/>
    </source>
</evidence>
<feature type="coiled-coil region" evidence="2">
    <location>
        <begin position="864"/>
        <end position="906"/>
    </location>
</feature>
<accession>A0A5M6A249</accession>
<dbReference type="RefSeq" id="WP_149950604.1">
    <property type="nucleotide sequence ID" value="NZ_RCXI01000031.1"/>
</dbReference>
<dbReference type="PANTHER" id="PTHR37813:SF1">
    <property type="entry name" value="FELS-2 PROPHAGE PROTEIN"/>
    <property type="match status" value="1"/>
</dbReference>
<feature type="domain" description="Phage tail tape measure protein" evidence="3">
    <location>
        <begin position="104"/>
        <end position="290"/>
    </location>
</feature>
<protein>
    <submittedName>
        <fullName evidence="4">Phage tail tape measure protein</fullName>
    </submittedName>
</protein>
<keyword evidence="1" id="KW-1188">Viral release from host cell</keyword>
<dbReference type="InterPro" id="IPR010090">
    <property type="entry name" value="Phage_tape_meas"/>
</dbReference>
<reference evidence="4 5" key="1">
    <citation type="journal article" date="2019" name="Nat. Med.">
        <title>A library of human gut bacterial isolates paired with longitudinal multiomics data enables mechanistic microbiome research.</title>
        <authorList>
            <person name="Poyet M."/>
            <person name="Groussin M."/>
            <person name="Gibbons S.M."/>
            <person name="Avila-Pacheco J."/>
            <person name="Jiang X."/>
            <person name="Kearney S.M."/>
            <person name="Perrotta A.R."/>
            <person name="Berdy B."/>
            <person name="Zhao S."/>
            <person name="Lieberman T.D."/>
            <person name="Swanson P.K."/>
            <person name="Smith M."/>
            <person name="Roesemann S."/>
            <person name="Alexander J.E."/>
            <person name="Rich S.A."/>
            <person name="Livny J."/>
            <person name="Vlamakis H."/>
            <person name="Clish C."/>
            <person name="Bullock K."/>
            <person name="Deik A."/>
            <person name="Scott J."/>
            <person name="Pierce K.A."/>
            <person name="Xavier R.J."/>
            <person name="Alm E.J."/>
        </authorList>
    </citation>
    <scope>NUCLEOTIDE SEQUENCE [LARGE SCALE GENOMIC DNA]</scope>
    <source>
        <strain evidence="4 5">BIOML-A7</strain>
    </source>
</reference>
<dbReference type="Proteomes" id="UP000325055">
    <property type="component" value="Unassembled WGS sequence"/>
</dbReference>
<dbReference type="AlphaFoldDB" id="A0A5M6A249"/>
<dbReference type="EMBL" id="VVYW01000030">
    <property type="protein sequence ID" value="KAA5403156.1"/>
    <property type="molecule type" value="Genomic_DNA"/>
</dbReference>
<evidence type="ECO:0000313" key="5">
    <source>
        <dbReference type="Proteomes" id="UP000325055"/>
    </source>
</evidence>
<evidence type="ECO:0000256" key="2">
    <source>
        <dbReference type="SAM" id="Coils"/>
    </source>
</evidence>
<evidence type="ECO:0000313" key="4">
    <source>
        <dbReference type="EMBL" id="KAA5403156.1"/>
    </source>
</evidence>
<keyword evidence="2" id="KW-0175">Coiled coil</keyword>
<proteinExistence type="predicted"/>
<sequence length="1266" mass="135733">MANEVEFKLKITTDGKDTFHELTIDAQSFDEAVRRVTESAHKAADEIQNMAMQNLNWDTLINGVEQFNNGLQSLVGGYDSFDKSMRAANTMAGKTGKDFDTLTDSVKGLSQVIPMAREELAGGLYQVISNGVPEDNWISFLEQSSKAAVGGIADLGQTVTVTSTIIKNYGLEWDTAGGIQDKIQKTAKNGVTSFEQLASALPRVSGSASQLGVSIDELMAVFATATGVTGNTAEVSTQLAAVLTALIKPSSEAAKAAEAMGVSFDAASIKEAGGLENFLRTLDTAINEYSARTGELKETIYGNLFGSAESLRLLTSLTGEQKEKFSQNIQEMADSTGTIDSAFAEVNSTGEANAQVLKNQVSAMTDYVASVVSGYAPQIGLIANMSVAAAGGIRFVKTLRMLKDSVLAHIAVLKVDTAAQGLNNGVIVSSGPLMRIHRTLLASLTAATGSLTAATVALSAAYTMGLSLVIMGIASLFTSTGDAAEEAAQKQDILKESTEAFTSAVADVKGQIDLEIATLQQLIKNHGDETDIVEELNRKYGEALGYHKTAAEWYDILISKSKAYCQAIGYEAQAKVLSSQKAAKELELESVRSQKQTLEKSGKDKKEVTSVRGGLNPSVTSYTVNTKEYDRLIEQERALEEETGQLQKQFDTCMEKVWAGQEEMKKADGLKVTAETTDLMSMSYQELGTAIEDTEKKLKKLAPTETAEINRLSAYNKQLKARKEAMDKKYGFGGGGKGGDDNAVVANPESYKELSNVIGYYEKQLQKTKPTEAQTISLLTEKINKYKEQQQAITDQIAAAGRPKELDTLENIDKELTYQKGLRSRCTKENLAGIDAEIERLNSLRTAFEDQSHVVKSLDQIHTYQQLAAEVAFYERRIQTATETERVEIKKQVKALNELREAWDQQLAQVERPDDISRLDTIGKLSDAVSYYESVQRTQSAQEIEDTQRVINALNAKKAAMERGISLPSMQAEIDEINRLSGREFSIKVNAIGFDGLTDRINGLKKQLADMENPVTDGQREAIEGMISVYESWRAETVKSFATFSKGWNGVKGVAGGIESMSAALEGNGSAWQKMTAMVDGAISVYQGISAVVEIIKLLTQASQAATAAKTVEAAATVASTAATGAEAATQATAAAAAIPVVAANKLATASYMELAAAEYMAAHAYIPFAGFGIAAGFTAAAVAAVQAIGVMPFAGGGVIYGPTLGLMGEYAGASNNPEVVAPLNRLKQLIQPVDGIGGGRVEFTIDGRTLKGVLNKVDNFNSRTR</sequence>
<comment type="caution">
    <text evidence="4">The sequence shown here is derived from an EMBL/GenBank/DDBJ whole genome shotgun (WGS) entry which is preliminary data.</text>
</comment>